<feature type="domain" description="Pyruvate/ketoisovalerate oxidoreductase catalytic" evidence="2">
    <location>
        <begin position="20"/>
        <end position="199"/>
    </location>
</feature>
<comment type="caution">
    <text evidence="3">The sequence shown here is derived from an EMBL/GenBank/DDBJ whole genome shotgun (WGS) entry which is preliminary data.</text>
</comment>
<reference evidence="3 4" key="1">
    <citation type="journal article" date="2020" name="ISME J.">
        <title>Parallel Reductive Genome Evolution in Desulfovibrio Ectosymbionts Independently Acquired by Trichonympha Protists in the Termite Gut.</title>
        <authorList>
            <person name="Takeuchi M."/>
            <person name="Kuwahara H."/>
            <person name="Murakami T."/>
            <person name="Takahashi K."/>
            <person name="Kajitani R."/>
            <person name="Toyoda A."/>
            <person name="Itoh T."/>
            <person name="Ohkuma M."/>
            <person name="Hongoh Y."/>
        </authorList>
    </citation>
    <scope>NUCLEOTIDE SEQUENCE [LARGE SCALE GENOMIC DNA]</scope>
    <source>
        <strain evidence="3">ZnDsv-02</strain>
    </source>
</reference>
<proteinExistence type="predicted"/>
<evidence type="ECO:0000259" key="2">
    <source>
        <dbReference type="Pfam" id="PF01558"/>
    </source>
</evidence>
<dbReference type="GO" id="GO:0016903">
    <property type="term" value="F:oxidoreductase activity, acting on the aldehyde or oxo group of donors"/>
    <property type="evidence" value="ECO:0007669"/>
    <property type="project" value="InterPro"/>
</dbReference>
<dbReference type="AlphaFoldDB" id="A0A6L2R5F0"/>
<evidence type="ECO:0000313" key="3">
    <source>
        <dbReference type="EMBL" id="GFH62733.1"/>
    </source>
</evidence>
<sequence length="204" mass="21460">MLTVTPVNAKRLRIYFTGVGGQGTLTATTLLANAAVLTNIAVVAGEVHGMAQRGGVVESVLLLGGWRSPKLDIGEADILLGFEPLETLRGLPYLRTGGAVFSSADRLPPLSVSLGQATYPEMAFIEEQTNLVARRSWFLPCRRLGAEAGSVQSGNTALLGAACASGLLPFGTDALQEAITKFLPPKAQESNFRALTLGMAFQKS</sequence>
<accession>A0A6L2R5F0</accession>
<evidence type="ECO:0000256" key="1">
    <source>
        <dbReference type="ARBA" id="ARBA00023002"/>
    </source>
</evidence>
<protein>
    <submittedName>
        <fullName evidence="3">Indolepyruvate ferredoxin oxidoreductase subunit beta</fullName>
    </submittedName>
</protein>
<name>A0A6L2R5F0_9BACT</name>
<dbReference type="PANTHER" id="PTHR43854">
    <property type="entry name" value="INDOLEPYRUVATE OXIDOREDUCTASE SUBUNIT IORB"/>
    <property type="match status" value="1"/>
</dbReference>
<dbReference type="SUPFAM" id="SSF53323">
    <property type="entry name" value="Pyruvate-ferredoxin oxidoreductase, PFOR, domain III"/>
    <property type="match status" value="1"/>
</dbReference>
<keyword evidence="3" id="KW-0670">Pyruvate</keyword>
<evidence type="ECO:0000313" key="4">
    <source>
        <dbReference type="Proteomes" id="UP000505077"/>
    </source>
</evidence>
<organism evidence="3 4">
    <name type="scientific">Candidatus Desulfovibrio kirbyi</name>
    <dbReference type="NCBI Taxonomy" id="2696086"/>
    <lineage>
        <taxon>Bacteria</taxon>
        <taxon>Pseudomonadati</taxon>
        <taxon>Thermodesulfobacteriota</taxon>
        <taxon>Desulfovibrionia</taxon>
        <taxon>Desulfovibrionales</taxon>
        <taxon>Desulfovibrionaceae</taxon>
        <taxon>Desulfovibrio</taxon>
    </lineage>
</organism>
<dbReference type="InterPro" id="IPR019752">
    <property type="entry name" value="Pyrv/ketoisovalerate_OxRed_cat"/>
</dbReference>
<keyword evidence="1" id="KW-0560">Oxidoreductase</keyword>
<dbReference type="Gene3D" id="3.40.920.10">
    <property type="entry name" value="Pyruvate-ferredoxin oxidoreductase, PFOR, domain III"/>
    <property type="match status" value="1"/>
</dbReference>
<dbReference type="PANTHER" id="PTHR43854:SF1">
    <property type="entry name" value="INDOLEPYRUVATE OXIDOREDUCTASE SUBUNIT IORB"/>
    <property type="match status" value="1"/>
</dbReference>
<gene>
    <name evidence="3" type="primary">iorB</name>
    <name evidence="3" type="ORF">ZNDK_0504</name>
</gene>
<dbReference type="InterPro" id="IPR052198">
    <property type="entry name" value="IorB_Oxidoreductase"/>
</dbReference>
<dbReference type="Pfam" id="PF01558">
    <property type="entry name" value="POR"/>
    <property type="match status" value="1"/>
</dbReference>
<dbReference type="Proteomes" id="UP000505077">
    <property type="component" value="Unassembled WGS sequence"/>
</dbReference>
<dbReference type="EMBL" id="BLLL01000004">
    <property type="protein sequence ID" value="GFH62733.1"/>
    <property type="molecule type" value="Genomic_DNA"/>
</dbReference>
<dbReference type="InterPro" id="IPR002869">
    <property type="entry name" value="Pyrv_flavodox_OxRed_cen"/>
</dbReference>